<comment type="similarity">
    <text evidence="6">Belongs to the mitochondrial carrier (TC 2.A.29) family.</text>
</comment>
<keyword evidence="6" id="KW-0813">Transport</keyword>
<proteinExistence type="inferred from homology"/>
<dbReference type="Gene3D" id="3.40.525.10">
    <property type="entry name" value="CRAL-TRIO lipid binding domain"/>
    <property type="match status" value="1"/>
</dbReference>
<evidence type="ECO:0000313" key="9">
    <source>
        <dbReference type="EMBL" id="KAJ3132817.1"/>
    </source>
</evidence>
<feature type="non-terminal residue" evidence="9">
    <location>
        <position position="1"/>
    </location>
</feature>
<dbReference type="InterPro" id="IPR018108">
    <property type="entry name" value="MCP_transmembrane"/>
</dbReference>
<evidence type="ECO:0000256" key="7">
    <source>
        <dbReference type="SAM" id="Phobius"/>
    </source>
</evidence>
<dbReference type="SMART" id="SM00516">
    <property type="entry name" value="SEC14"/>
    <property type="match status" value="1"/>
</dbReference>
<evidence type="ECO:0000256" key="6">
    <source>
        <dbReference type="RuleBase" id="RU000488"/>
    </source>
</evidence>
<feature type="repeat" description="Solcar" evidence="5">
    <location>
        <begin position="397"/>
        <end position="467"/>
    </location>
</feature>
<evidence type="ECO:0000256" key="1">
    <source>
        <dbReference type="ARBA" id="ARBA00004141"/>
    </source>
</evidence>
<dbReference type="SUPFAM" id="SSF52087">
    <property type="entry name" value="CRAL/TRIO domain"/>
    <property type="match status" value="1"/>
</dbReference>
<dbReference type="InterPro" id="IPR036865">
    <property type="entry name" value="CRAL-TRIO_dom_sf"/>
</dbReference>
<keyword evidence="4 5" id="KW-0472">Membrane</keyword>
<dbReference type="CDD" id="cd00170">
    <property type="entry name" value="SEC14"/>
    <property type="match status" value="1"/>
</dbReference>
<dbReference type="AlphaFoldDB" id="A0AAD5T6T4"/>
<dbReference type="Pfam" id="PF00650">
    <property type="entry name" value="CRAL_TRIO"/>
    <property type="match status" value="1"/>
</dbReference>
<keyword evidence="10" id="KW-1185">Reference proteome</keyword>
<evidence type="ECO:0000256" key="5">
    <source>
        <dbReference type="PROSITE-ProRule" id="PRU00282"/>
    </source>
</evidence>
<feature type="domain" description="CRAL-TRIO" evidence="8">
    <location>
        <begin position="25"/>
        <end position="198"/>
    </location>
</feature>
<evidence type="ECO:0000256" key="3">
    <source>
        <dbReference type="ARBA" id="ARBA00022989"/>
    </source>
</evidence>
<reference evidence="9" key="1">
    <citation type="submission" date="2020-05" db="EMBL/GenBank/DDBJ databases">
        <title>Phylogenomic resolution of chytrid fungi.</title>
        <authorList>
            <person name="Stajich J.E."/>
            <person name="Amses K."/>
            <person name="Simmons R."/>
            <person name="Seto K."/>
            <person name="Myers J."/>
            <person name="Bonds A."/>
            <person name="Quandt C.A."/>
            <person name="Barry K."/>
            <person name="Liu P."/>
            <person name="Grigoriev I."/>
            <person name="Longcore J.E."/>
            <person name="James T.Y."/>
        </authorList>
    </citation>
    <scope>NUCLEOTIDE SEQUENCE</scope>
    <source>
        <strain evidence="9">JEL0513</strain>
    </source>
</reference>
<evidence type="ECO:0000259" key="8">
    <source>
        <dbReference type="PROSITE" id="PS50191"/>
    </source>
</evidence>
<keyword evidence="2 5" id="KW-0812">Transmembrane</keyword>
<dbReference type="InterPro" id="IPR023395">
    <property type="entry name" value="MCP_dom_sf"/>
</dbReference>
<dbReference type="Proteomes" id="UP001211907">
    <property type="component" value="Unassembled WGS sequence"/>
</dbReference>
<dbReference type="GO" id="GO:0016020">
    <property type="term" value="C:membrane"/>
    <property type="evidence" value="ECO:0007669"/>
    <property type="project" value="UniProtKB-SubCell"/>
</dbReference>
<feature type="transmembrane region" description="Helical" evidence="7">
    <location>
        <begin position="397"/>
        <end position="418"/>
    </location>
</feature>
<dbReference type="PROSITE" id="PS50191">
    <property type="entry name" value="CRAL_TRIO"/>
    <property type="match status" value="1"/>
</dbReference>
<dbReference type="PROSITE" id="PS50920">
    <property type="entry name" value="SOLCAR"/>
    <property type="match status" value="3"/>
</dbReference>
<dbReference type="SUPFAM" id="SSF103506">
    <property type="entry name" value="Mitochondrial carrier"/>
    <property type="match status" value="1"/>
</dbReference>
<dbReference type="EMBL" id="JADGJH010000237">
    <property type="protein sequence ID" value="KAJ3132817.1"/>
    <property type="molecule type" value="Genomic_DNA"/>
</dbReference>
<feature type="repeat" description="Solcar" evidence="5">
    <location>
        <begin position="297"/>
        <end position="387"/>
    </location>
</feature>
<accession>A0AAD5T6T4</accession>
<evidence type="ECO:0000313" key="10">
    <source>
        <dbReference type="Proteomes" id="UP001211907"/>
    </source>
</evidence>
<protein>
    <submittedName>
        <fullName evidence="9">Cytosolic factor, phosphatidylinositol/phosphatidylcholine transfer protein</fullName>
    </submittedName>
</protein>
<dbReference type="PANTHER" id="PTHR45657:SF1">
    <property type="entry name" value="CRAL-TRIO DOMAIN-CONTAINING PROTEIN YKL091C-RELATED"/>
    <property type="match status" value="1"/>
</dbReference>
<feature type="repeat" description="Solcar" evidence="5">
    <location>
        <begin position="199"/>
        <end position="289"/>
    </location>
</feature>
<dbReference type="InterPro" id="IPR001251">
    <property type="entry name" value="CRAL-TRIO_dom"/>
</dbReference>
<sequence>MWIDCQIWRKENGVDTIIETFEFPEYAPALKFYPRFYHKTDKIGRPIYIEQLGLLNLTQLFSVSTEERMQRNHVHEYERLIKYRLVACSIKSGRHFEQSTIIMDLKNVAISTFASVYGIVKGVSAVAQDYYPEMLGKMYVINAPMLFTGVWTLVKPMLDEATVNKIVILGSNYLPSLLETIDTESVPRFLGGTCSDCPEGCEHSDIGPWNDGSVEGYPKPEFERFALTYTAADIYRHVKNPFAGPIDVVKVTIREHGFFGLYRGLSALVLGTASKAGVRFLVFDQIKAVLADKDGKVTGGRMMLAGLGAGAMREYLLYKYIFDTGRTKLIQDQNLKAPRFKGLIHGTKIIIAEQGISGIYQGVTTVIARQGANSAIRLSAYGLMREKLTVHYKGMTIPWYSTFGIGAFAGIITVYTTMPLDVLKTKMQATDARQRYKHTGDCFVKTLKEEGVLAFWKGATPRLGRLI</sequence>
<evidence type="ECO:0000256" key="4">
    <source>
        <dbReference type="ARBA" id="ARBA00023136"/>
    </source>
</evidence>
<dbReference type="Pfam" id="PF00153">
    <property type="entry name" value="Mito_carr"/>
    <property type="match status" value="3"/>
</dbReference>
<evidence type="ECO:0000256" key="2">
    <source>
        <dbReference type="ARBA" id="ARBA00022692"/>
    </source>
</evidence>
<comment type="caution">
    <text evidence="9">The sequence shown here is derived from an EMBL/GenBank/DDBJ whole genome shotgun (WGS) entry which is preliminary data.</text>
</comment>
<gene>
    <name evidence="9" type="primary">SEC14_1</name>
    <name evidence="9" type="ORF">HK100_004955</name>
</gene>
<dbReference type="InterPro" id="IPR051026">
    <property type="entry name" value="PI/PC_transfer"/>
</dbReference>
<organism evidence="9 10">
    <name type="scientific">Physocladia obscura</name>
    <dbReference type="NCBI Taxonomy" id="109957"/>
    <lineage>
        <taxon>Eukaryota</taxon>
        <taxon>Fungi</taxon>
        <taxon>Fungi incertae sedis</taxon>
        <taxon>Chytridiomycota</taxon>
        <taxon>Chytridiomycota incertae sedis</taxon>
        <taxon>Chytridiomycetes</taxon>
        <taxon>Chytridiales</taxon>
        <taxon>Chytriomycetaceae</taxon>
        <taxon>Physocladia</taxon>
    </lineage>
</organism>
<comment type="subcellular location">
    <subcellularLocation>
        <location evidence="1">Membrane</location>
        <topology evidence="1">Multi-pass membrane protein</topology>
    </subcellularLocation>
</comment>
<keyword evidence="3 7" id="KW-1133">Transmembrane helix</keyword>
<name>A0AAD5T6T4_9FUNG</name>
<dbReference type="PANTHER" id="PTHR45657">
    <property type="entry name" value="CRAL-TRIO DOMAIN-CONTAINING PROTEIN YKL091C-RELATED"/>
    <property type="match status" value="1"/>
</dbReference>
<dbReference type="Gene3D" id="1.50.40.10">
    <property type="entry name" value="Mitochondrial carrier domain"/>
    <property type="match status" value="1"/>
</dbReference>